<evidence type="ECO:0000313" key="1">
    <source>
        <dbReference type="EMBL" id="KAB8206944.1"/>
    </source>
</evidence>
<organism evidence="1 2">
    <name type="scientific">Aspergillus parasiticus</name>
    <dbReference type="NCBI Taxonomy" id="5067"/>
    <lineage>
        <taxon>Eukaryota</taxon>
        <taxon>Fungi</taxon>
        <taxon>Dikarya</taxon>
        <taxon>Ascomycota</taxon>
        <taxon>Pezizomycotina</taxon>
        <taxon>Eurotiomycetes</taxon>
        <taxon>Eurotiomycetidae</taxon>
        <taxon>Eurotiales</taxon>
        <taxon>Aspergillaceae</taxon>
        <taxon>Aspergillus</taxon>
        <taxon>Aspergillus subgen. Circumdati</taxon>
    </lineage>
</organism>
<dbReference type="Proteomes" id="UP000326532">
    <property type="component" value="Unassembled WGS sequence"/>
</dbReference>
<dbReference type="EMBL" id="ML734960">
    <property type="protein sequence ID" value="KAB8206944.1"/>
    <property type="molecule type" value="Genomic_DNA"/>
</dbReference>
<dbReference type="AlphaFoldDB" id="A0A5N6DPW7"/>
<accession>A0A5N6DPW7</accession>
<name>A0A5N6DPW7_ASPPA</name>
<evidence type="ECO:0000313" key="2">
    <source>
        <dbReference type="Proteomes" id="UP000326532"/>
    </source>
</evidence>
<reference evidence="1 2" key="1">
    <citation type="submission" date="2019-04" db="EMBL/GenBank/DDBJ databases">
        <title>Fungal friends and foes A comparative genomics study of 23 Aspergillus species from section Flavi.</title>
        <authorList>
            <consortium name="DOE Joint Genome Institute"/>
            <person name="Kjaerbolling I."/>
            <person name="Vesth T.C."/>
            <person name="Frisvad J.C."/>
            <person name="Nybo J.L."/>
            <person name="Theobald S."/>
            <person name="Kildgaard S."/>
            <person name="Petersen T.I."/>
            <person name="Kuo A."/>
            <person name="Sato A."/>
            <person name="Lyhne E.K."/>
            <person name="Kogle M.E."/>
            <person name="Wiebenga A."/>
            <person name="Kun R.S."/>
            <person name="Lubbers R.J."/>
            <person name="Makela M.R."/>
            <person name="Barry K."/>
            <person name="Chovatia M."/>
            <person name="Clum A."/>
            <person name="Daum C."/>
            <person name="Haridas S."/>
            <person name="He G."/>
            <person name="LaButti K."/>
            <person name="Lipzen A."/>
            <person name="Mondo S."/>
            <person name="Pangilinan J."/>
            <person name="Riley R."/>
            <person name="Salamov A."/>
            <person name="Simmons B.A."/>
            <person name="Magnuson J.K."/>
            <person name="Henrissat B."/>
            <person name="Mortensen U.H."/>
            <person name="Larsen T.O."/>
            <person name="De vries R.P."/>
            <person name="Grigoriev I.V."/>
            <person name="Machida M."/>
            <person name="Baker S.E."/>
            <person name="Andersen M.R."/>
        </authorList>
    </citation>
    <scope>NUCLEOTIDE SEQUENCE [LARGE SCALE GENOMIC DNA]</scope>
    <source>
        <strain evidence="1 2">CBS 117618</strain>
    </source>
</reference>
<gene>
    <name evidence="1" type="ORF">BDV34DRAFT_76269</name>
</gene>
<proteinExistence type="predicted"/>
<dbReference type="VEuPathDB" id="FungiDB:BDV34DRAFT_76269"/>
<sequence length="106" mass="12555">MILDRMRAIGSCQLPPRCRGKRRDRRNRPSWRAIHLTRKKQGMSCPHSEFLIDTYIQSLTRCLCSAWHSHTSSFLSLLSFYISIGRSLHRSFLIVFSLLIDRFDYH</sequence>
<protein>
    <submittedName>
        <fullName evidence="1">Uncharacterized protein</fullName>
    </submittedName>
</protein>
<keyword evidence="2" id="KW-1185">Reference proteome</keyword>